<reference evidence="5" key="1">
    <citation type="journal article" date="2022" name="ISME J.">
        <title>Identification of active gaseous-alkane degraders at natural gas seeps.</title>
        <authorList>
            <person name="Farhan Ul Haque M."/>
            <person name="Hernandez M."/>
            <person name="Crombie A.T."/>
            <person name="Murrell J.C."/>
        </authorList>
    </citation>
    <scope>NUCLEOTIDE SEQUENCE</scope>
    <source>
        <strain evidence="5">ANDR5</strain>
    </source>
</reference>
<evidence type="ECO:0000256" key="1">
    <source>
        <dbReference type="ARBA" id="ARBA00010638"/>
    </source>
</evidence>
<keyword evidence="3 4" id="KW-0067">ATP-binding</keyword>
<dbReference type="InterPro" id="IPR037171">
    <property type="entry name" value="NagB/RpiA_transferase-like"/>
</dbReference>
<keyword evidence="4" id="KW-0460">Magnesium</keyword>
<comment type="caution">
    <text evidence="5">The sequence shown here is derived from an EMBL/GenBank/DDBJ whole genome shotgun (WGS) entry which is preliminary data.</text>
</comment>
<comment type="similarity">
    <text evidence="1 4">Belongs to the 5-formyltetrahydrofolate cyclo-ligase family.</text>
</comment>
<dbReference type="PIRSF" id="PIRSF006806">
    <property type="entry name" value="FTHF_cligase"/>
    <property type="match status" value="1"/>
</dbReference>
<dbReference type="GO" id="GO:0030272">
    <property type="term" value="F:5-formyltetrahydrofolate cyclo-ligase activity"/>
    <property type="evidence" value="ECO:0007669"/>
    <property type="project" value="UniProtKB-EC"/>
</dbReference>
<dbReference type="NCBIfam" id="TIGR02727">
    <property type="entry name" value="MTHFS_bact"/>
    <property type="match status" value="1"/>
</dbReference>
<keyword evidence="5" id="KW-0436">Ligase</keyword>
<dbReference type="RefSeq" id="WP_243071115.1">
    <property type="nucleotide sequence ID" value="NZ_JAIVFL010000001.1"/>
</dbReference>
<dbReference type="InterPro" id="IPR024185">
    <property type="entry name" value="FTHF_cligase-like_sf"/>
</dbReference>
<evidence type="ECO:0000256" key="4">
    <source>
        <dbReference type="RuleBase" id="RU361279"/>
    </source>
</evidence>
<protein>
    <recommendedName>
        <fullName evidence="4">5-formyltetrahydrofolate cyclo-ligase</fullName>
        <ecNumber evidence="4">6.3.3.2</ecNumber>
    </recommendedName>
</protein>
<dbReference type="EMBL" id="JAIVFL010000001">
    <property type="protein sequence ID" value="MCI4674715.1"/>
    <property type="molecule type" value="Genomic_DNA"/>
</dbReference>
<comment type="catalytic activity">
    <reaction evidence="4">
        <text>(6S)-5-formyl-5,6,7,8-tetrahydrofolate + ATP = (6R)-5,10-methenyltetrahydrofolate + ADP + phosphate</text>
        <dbReference type="Rhea" id="RHEA:10488"/>
        <dbReference type="ChEBI" id="CHEBI:30616"/>
        <dbReference type="ChEBI" id="CHEBI:43474"/>
        <dbReference type="ChEBI" id="CHEBI:57455"/>
        <dbReference type="ChEBI" id="CHEBI:57457"/>
        <dbReference type="ChEBI" id="CHEBI:456216"/>
        <dbReference type="EC" id="6.3.3.2"/>
    </reaction>
</comment>
<dbReference type="InterPro" id="IPR002698">
    <property type="entry name" value="FTHF_cligase"/>
</dbReference>
<evidence type="ECO:0000313" key="5">
    <source>
        <dbReference type="EMBL" id="MCI4674715.1"/>
    </source>
</evidence>
<dbReference type="Pfam" id="PF01812">
    <property type="entry name" value="5-FTHF_cyc-lig"/>
    <property type="match status" value="1"/>
</dbReference>
<name>A0ABS9YU33_9MYCO</name>
<evidence type="ECO:0000313" key="6">
    <source>
        <dbReference type="Proteomes" id="UP001139068"/>
    </source>
</evidence>
<dbReference type="SUPFAM" id="SSF100950">
    <property type="entry name" value="NagB/RpiA/CoA transferase-like"/>
    <property type="match status" value="1"/>
</dbReference>
<dbReference type="PANTHER" id="PTHR23407">
    <property type="entry name" value="ATPASE INHIBITOR/5-FORMYLTETRAHYDROFOLATE CYCLO-LIGASE"/>
    <property type="match status" value="1"/>
</dbReference>
<keyword evidence="6" id="KW-1185">Reference proteome</keyword>
<evidence type="ECO:0000256" key="3">
    <source>
        <dbReference type="ARBA" id="ARBA00022840"/>
    </source>
</evidence>
<keyword evidence="4" id="KW-0479">Metal-binding</keyword>
<comment type="cofactor">
    <cofactor evidence="4">
        <name>Mg(2+)</name>
        <dbReference type="ChEBI" id="CHEBI:18420"/>
    </cofactor>
</comment>
<gene>
    <name evidence="5" type="ORF">K9U37_07245</name>
</gene>
<dbReference type="PANTHER" id="PTHR23407:SF1">
    <property type="entry name" value="5-FORMYLTETRAHYDROFOLATE CYCLO-LIGASE"/>
    <property type="match status" value="1"/>
</dbReference>
<dbReference type="Gene3D" id="3.40.50.10420">
    <property type="entry name" value="NagB/RpiA/CoA transferase-like"/>
    <property type="match status" value="1"/>
</dbReference>
<proteinExistence type="inferred from homology"/>
<dbReference type="Proteomes" id="UP001139068">
    <property type="component" value="Unassembled WGS sequence"/>
</dbReference>
<accession>A0ABS9YU33</accession>
<keyword evidence="2 4" id="KW-0547">Nucleotide-binding</keyword>
<evidence type="ECO:0000256" key="2">
    <source>
        <dbReference type="ARBA" id="ARBA00022741"/>
    </source>
</evidence>
<organism evidence="5 6">
    <name type="scientific">Candidatus Mycolicibacterium alkanivorans</name>
    <dbReference type="NCBI Taxonomy" id="2954114"/>
    <lineage>
        <taxon>Bacteria</taxon>
        <taxon>Bacillati</taxon>
        <taxon>Actinomycetota</taxon>
        <taxon>Actinomycetes</taxon>
        <taxon>Mycobacteriales</taxon>
        <taxon>Mycobacteriaceae</taxon>
        <taxon>Mycolicibacterium</taxon>
    </lineage>
</organism>
<sequence>MTALHSGAIEALADMVDGVLAGTKTQLRAALLAARRAVSEADRAAEARALCDHLPAVAGAGEVVCAYVPVGAEPGSPALVDRLREQGARVLLPVSRTGAGGEALPLRWGEYVPGALVRGRFGLWEPAGPLLEPQAVAQAAALLVPALAVDRRGVRLGRGGGYYDRSLCLCAPGTRLIAVVRDNEVLDELPSEPHDVRMTHALTPGRGLVALGVVR</sequence>
<dbReference type="EC" id="6.3.3.2" evidence="4"/>